<organism evidence="12 13">
    <name type="scientific">Candidatus Danuiimicrobium aquiferis</name>
    <dbReference type="NCBI Taxonomy" id="1801832"/>
    <lineage>
        <taxon>Bacteria</taxon>
        <taxon>Pseudomonadati</taxon>
        <taxon>Candidatus Omnitrophota</taxon>
        <taxon>Candidatus Danuiimicrobium</taxon>
    </lineage>
</organism>
<keyword evidence="6 11" id="KW-0548">Nucleotidyltransferase</keyword>
<dbReference type="PANTHER" id="PTHR34476">
    <property type="entry name" value="DNA-DIRECTED RNA POLYMERASE SUBUNIT OMEGA"/>
    <property type="match status" value="1"/>
</dbReference>
<evidence type="ECO:0000313" key="12">
    <source>
        <dbReference type="EMBL" id="OGW95588.1"/>
    </source>
</evidence>
<evidence type="ECO:0000256" key="11">
    <source>
        <dbReference type="HAMAP-Rule" id="MF_00366"/>
    </source>
</evidence>
<evidence type="ECO:0000256" key="4">
    <source>
        <dbReference type="ARBA" id="ARBA00022478"/>
    </source>
</evidence>
<keyword evidence="5 11" id="KW-0808">Transferase</keyword>
<sequence>MNIPIEGLRKTESNRFRLVLVAARRANDLTSGAVSVMDVPGKFKPATIALQEIAIQKIRVEVPKEKSKSKK</sequence>
<accession>A0A1G1KRQ3</accession>
<evidence type="ECO:0000256" key="6">
    <source>
        <dbReference type="ARBA" id="ARBA00022695"/>
    </source>
</evidence>
<evidence type="ECO:0000313" key="13">
    <source>
        <dbReference type="Proteomes" id="UP000178187"/>
    </source>
</evidence>
<comment type="function">
    <text evidence="11">Promotes RNA polymerase assembly. Latches the N- and C-terminal regions of the beta' subunit thereby facilitating its interaction with the beta and alpha subunits.</text>
</comment>
<dbReference type="SUPFAM" id="SSF63562">
    <property type="entry name" value="RPB6/omega subunit-like"/>
    <property type="match status" value="1"/>
</dbReference>
<dbReference type="GO" id="GO:0003677">
    <property type="term" value="F:DNA binding"/>
    <property type="evidence" value="ECO:0007669"/>
    <property type="project" value="UniProtKB-UniRule"/>
</dbReference>
<protein>
    <recommendedName>
        <fullName evidence="3 11">DNA-directed RNA polymerase subunit omega</fullName>
        <shortName evidence="11">RNAP omega subunit</shortName>
        <ecNumber evidence="2 11">2.7.7.6</ecNumber>
    </recommendedName>
    <alternativeName>
        <fullName evidence="9 11">RNA polymerase omega subunit</fullName>
    </alternativeName>
    <alternativeName>
        <fullName evidence="8 11">Transcriptase subunit omega</fullName>
    </alternativeName>
</protein>
<dbReference type="HAMAP" id="MF_00366">
    <property type="entry name" value="RNApol_bact_RpoZ"/>
    <property type="match status" value="1"/>
</dbReference>
<evidence type="ECO:0000256" key="7">
    <source>
        <dbReference type="ARBA" id="ARBA00023163"/>
    </source>
</evidence>
<evidence type="ECO:0000256" key="9">
    <source>
        <dbReference type="ARBA" id="ARBA00030998"/>
    </source>
</evidence>
<keyword evidence="7 11" id="KW-0804">Transcription</keyword>
<dbReference type="Proteomes" id="UP000178187">
    <property type="component" value="Unassembled WGS sequence"/>
</dbReference>
<dbReference type="InterPro" id="IPR003716">
    <property type="entry name" value="DNA-dir_RNA_pol_omega"/>
</dbReference>
<comment type="similarity">
    <text evidence="1 11">Belongs to the RNA polymerase subunit omega family.</text>
</comment>
<evidence type="ECO:0000256" key="2">
    <source>
        <dbReference type="ARBA" id="ARBA00012418"/>
    </source>
</evidence>
<dbReference type="GO" id="GO:0000428">
    <property type="term" value="C:DNA-directed RNA polymerase complex"/>
    <property type="evidence" value="ECO:0007669"/>
    <property type="project" value="UniProtKB-KW"/>
</dbReference>
<dbReference type="Pfam" id="PF01192">
    <property type="entry name" value="RNA_pol_Rpb6"/>
    <property type="match status" value="1"/>
</dbReference>
<evidence type="ECO:0000256" key="3">
    <source>
        <dbReference type="ARBA" id="ARBA00013725"/>
    </source>
</evidence>
<name>A0A1G1KRQ3_9BACT</name>
<dbReference type="SMART" id="SM01409">
    <property type="entry name" value="RNA_pol_Rpb6"/>
    <property type="match status" value="1"/>
</dbReference>
<dbReference type="EMBL" id="MHFR01000060">
    <property type="protein sequence ID" value="OGW95588.1"/>
    <property type="molecule type" value="Genomic_DNA"/>
</dbReference>
<dbReference type="GO" id="GO:0003899">
    <property type="term" value="F:DNA-directed RNA polymerase activity"/>
    <property type="evidence" value="ECO:0007669"/>
    <property type="project" value="UniProtKB-UniRule"/>
</dbReference>
<dbReference type="InterPro" id="IPR006110">
    <property type="entry name" value="Pol_omega/Rpo6/RPB6"/>
</dbReference>
<dbReference type="Gene3D" id="3.90.940.10">
    <property type="match status" value="1"/>
</dbReference>
<evidence type="ECO:0000256" key="1">
    <source>
        <dbReference type="ARBA" id="ARBA00006711"/>
    </source>
</evidence>
<gene>
    <name evidence="11" type="primary">rpoZ</name>
    <name evidence="12" type="ORF">A3G33_11350</name>
</gene>
<dbReference type="PANTHER" id="PTHR34476:SF1">
    <property type="entry name" value="DNA-DIRECTED RNA POLYMERASE SUBUNIT OMEGA"/>
    <property type="match status" value="1"/>
</dbReference>
<dbReference type="AlphaFoldDB" id="A0A1G1KRQ3"/>
<dbReference type="NCBIfam" id="TIGR00690">
    <property type="entry name" value="rpoZ"/>
    <property type="match status" value="1"/>
</dbReference>
<evidence type="ECO:0000256" key="5">
    <source>
        <dbReference type="ARBA" id="ARBA00022679"/>
    </source>
</evidence>
<reference evidence="12 13" key="1">
    <citation type="journal article" date="2016" name="Nat. Commun.">
        <title>Thousands of microbial genomes shed light on interconnected biogeochemical processes in an aquifer system.</title>
        <authorList>
            <person name="Anantharaman K."/>
            <person name="Brown C.T."/>
            <person name="Hug L.A."/>
            <person name="Sharon I."/>
            <person name="Castelle C.J."/>
            <person name="Probst A.J."/>
            <person name="Thomas B.C."/>
            <person name="Singh A."/>
            <person name="Wilkins M.J."/>
            <person name="Karaoz U."/>
            <person name="Brodie E.L."/>
            <person name="Williams K.H."/>
            <person name="Hubbard S.S."/>
            <person name="Banfield J.F."/>
        </authorList>
    </citation>
    <scope>NUCLEOTIDE SEQUENCE [LARGE SCALE GENOMIC DNA]</scope>
</reference>
<keyword evidence="4 11" id="KW-0240">DNA-directed RNA polymerase</keyword>
<evidence type="ECO:0000256" key="10">
    <source>
        <dbReference type="ARBA" id="ARBA00048552"/>
    </source>
</evidence>
<proteinExistence type="inferred from homology"/>
<dbReference type="EC" id="2.7.7.6" evidence="2 11"/>
<comment type="caution">
    <text evidence="12">The sequence shown here is derived from an EMBL/GenBank/DDBJ whole genome shotgun (WGS) entry which is preliminary data.</text>
</comment>
<comment type="subunit">
    <text evidence="11">The RNAP catalytic core consists of 2 alpha, 1 beta, 1 beta' and 1 omega subunit. When a sigma factor is associated with the core the holoenzyme is formed, which can initiate transcription.</text>
</comment>
<dbReference type="GO" id="GO:0006351">
    <property type="term" value="P:DNA-templated transcription"/>
    <property type="evidence" value="ECO:0007669"/>
    <property type="project" value="UniProtKB-UniRule"/>
</dbReference>
<comment type="catalytic activity">
    <reaction evidence="10 11">
        <text>RNA(n) + a ribonucleoside 5'-triphosphate = RNA(n+1) + diphosphate</text>
        <dbReference type="Rhea" id="RHEA:21248"/>
        <dbReference type="Rhea" id="RHEA-COMP:14527"/>
        <dbReference type="Rhea" id="RHEA-COMP:17342"/>
        <dbReference type="ChEBI" id="CHEBI:33019"/>
        <dbReference type="ChEBI" id="CHEBI:61557"/>
        <dbReference type="ChEBI" id="CHEBI:140395"/>
        <dbReference type="EC" id="2.7.7.6"/>
    </reaction>
</comment>
<dbReference type="InterPro" id="IPR036161">
    <property type="entry name" value="RPB6/omega-like_sf"/>
</dbReference>
<evidence type="ECO:0000256" key="8">
    <source>
        <dbReference type="ARBA" id="ARBA00029924"/>
    </source>
</evidence>